<dbReference type="Proteomes" id="UP000794436">
    <property type="component" value="Unassembled WGS sequence"/>
</dbReference>
<evidence type="ECO:0000256" key="3">
    <source>
        <dbReference type="ARBA" id="ARBA00023117"/>
    </source>
</evidence>
<dbReference type="InterPro" id="IPR022702">
    <property type="entry name" value="Cytosine_MeTrfase1_RFD"/>
</dbReference>
<dbReference type="InterPro" id="IPR018359">
    <property type="entry name" value="Bromodomain_CS"/>
</dbReference>
<comment type="subcellular location">
    <subcellularLocation>
        <location evidence="1">Nucleus</location>
    </subcellularLocation>
</comment>
<dbReference type="InterPro" id="IPR001487">
    <property type="entry name" value="Bromodomain"/>
</dbReference>
<evidence type="ECO:0000256" key="5">
    <source>
        <dbReference type="ARBA" id="ARBA00023242"/>
    </source>
</evidence>
<feature type="region of interest" description="Disordered" evidence="7">
    <location>
        <begin position="534"/>
        <end position="661"/>
    </location>
</feature>
<sequence length="1947" mass="215424">MALTDIMAMDMNGKYVHDSSSSSSMSDSDSDSDDLSSSSSSSSSSSMSSRNSSPASSPVAMRKTATAAGKAKPKPRAAAAKARQAKARTSSVDEDSDFEHSLPKPKKKRAAPVKRATAPAAKKTKKQVNAPPAPPSPSPPPPPPLSPPLSPPPPPPPLDTSESSSSSSGISSDSSSSSSSSDSDDSEEVTHARVLAALSNPASTASARAAPSSAKTKQSSTDALKVKLKLPPGFIAKHPEGAAPKTALNDRGKLKVQVTNSRPAAKKPRTTSTTGAARKKSTPTAAKTASTAKKTKKAASTAPTAPTEFNNGAFGDGVPLPPANLTATGAILPHLIPKGPTIPSQEVRGKKELSFADEALSMTRPEEVEEKDIPADFNDPFPLESDALRILDMFFFCDEDGNAIGLEILERPKEERPRIMGFGTVVQHLPVPERPIPVKYILPSPAFPSRSRKRPRTDSTGTTPTKSPKARSTAKSARKTSTKKTTPKKSSAPIPQTDGVSDDVCNESATYTGSSIFDHTSVYAYSVTEGASQRLSQWDGQSDSDSSDSGSDSDSSSSNSSTNSVRSEDPSDLSSSDSDSGSDTGRDSASEHDIPRSISPASPALSNGSLTPVPEAKAKKPNSSPRQGKSSQPAKKRRASSNGTGSPSKPASTNPDVNELMRTDREARVEARGTSDELNLLECGFRHPPEYQRLRVWLPEITDWCLDYSEGDPTLWVITPHAWYKIAGPLSGVLPHPSYRTKFQHVRKLFEASYLVAYVLKEWLPINKKVSYRATLQQIVELSLKSRYPVSAWFLMENFHFIQHQICDLVADKESYLESMFFKQLQRLHEGYQTRVARVRKELAQREQRRVQREDERLKKRQQVEEERKKLHDRKEEERKLKEAERKYPIEDLELLGDENVAENAHQFPLPPSEWLGVNGSLLGDLIMAWQTISTFKNFIQLDDSLSLEELASSITSSWRGEDGSELTLVRIFIALLRVILSEKSFVSPMDDLVVEGSTTVADLFVNMERTYGICERPYLELLNAITWQDILRQLMAKDLGIDASIGSVETLVGCEIVRQTLYMQNNSVPFNAPVDTKLKGLEDYPQIIKRPMDLGTIKQNLDAGVYEGPNGHEAFASDVRLIWDNAVLYNGEESDVGRAALGLSDIFEQDYQRLVVGRIIANKERLEATRLVEQLLQDPNSDTALRPNFVDIVHGLYAVEFNQLPVAFKIGALSWLCSEFLKLESVRTHLEAQAEREFDALREHRKKTAEIDTLRKASEKNRREREATFRKECIEQGIQPNGNNQFSDAVKEEHPFIAAFYKELQEGKLADESSYEAQKKEVDAVLKRSLKAVVVRESPVGKDRFHNSYWMFANDSRPRLFIEKNDSGEFIVCNGQADFDTLIQWFNPKGIREVDLLSKLNAVKSKLLGEEQVEATIVAEGDTKKEEVDKSVTLNLFPLPGEPLKSEDKLVLREGDRLQSAPVLQQMLLRIEKHFQCTSITSTEADHSAGWKSRVQAASTCQELQVLLAELEAAIVGSRGAEDTIRVSWKRKRREWQLSLEGSRTFSQVVFLLHLFLAECINVEAFMDLSIRLERKDWIKLRPKESRNFIPEVGKHVVYFGDGHAQALKEDAKTKKKRFTRKSDPPIHKTTLLCTVAGISYYHGGGDPYALLVIHPADDLQSHAIVRQEGSFLCPQPSPLQRLARTLQRIVTKIKLNPDAGPFLEPVSDRDFPEYKEIIPHPMDLSKISAKIKGCEYKSVDSFLSDVKLMSSNCTVFCEGRFPALPPLARNLVDLAEGFVKKAQKELRSYEKAIQGDNAVKPEEANGSATAENPTSANGKDTTGLIGDLATNVKKEEAPVVVKKDLVVILRLENRLPEYLVDLKRYETAVTRSWHCGEKFRILFRNPQGFPGEYYGGVTAGSLPFASNGLLPWEALRVVWDEDDGSDDSRINPWEAEIVPENRKSR</sequence>
<feature type="compositionally biased region" description="Low complexity" evidence="7">
    <location>
        <begin position="159"/>
        <end position="181"/>
    </location>
</feature>
<evidence type="ECO:0008006" key="12">
    <source>
        <dbReference type="Google" id="ProtNLM"/>
    </source>
</evidence>
<dbReference type="InterPro" id="IPR028941">
    <property type="entry name" value="WHIM2_dom"/>
</dbReference>
<feature type="compositionally biased region" description="Polar residues" evidence="7">
    <location>
        <begin position="1808"/>
        <end position="1822"/>
    </location>
</feature>
<evidence type="ECO:0000256" key="2">
    <source>
        <dbReference type="ARBA" id="ARBA00023015"/>
    </source>
</evidence>
<dbReference type="Pfam" id="PF15613">
    <property type="entry name" value="WSD"/>
    <property type="match status" value="1"/>
</dbReference>
<dbReference type="GO" id="GO:0000785">
    <property type="term" value="C:chromatin"/>
    <property type="evidence" value="ECO:0007669"/>
    <property type="project" value="TreeGrafter"/>
</dbReference>
<feature type="region of interest" description="Disordered" evidence="7">
    <location>
        <begin position="1"/>
        <end position="315"/>
    </location>
</feature>
<feature type="compositionally biased region" description="Polar residues" evidence="7">
    <location>
        <begin position="640"/>
        <end position="656"/>
    </location>
</feature>
<accession>A0A8K1CUW3</accession>
<feature type="region of interest" description="Disordered" evidence="7">
    <location>
        <begin position="850"/>
        <end position="878"/>
    </location>
</feature>
<feature type="region of interest" description="Disordered" evidence="7">
    <location>
        <begin position="440"/>
        <end position="502"/>
    </location>
</feature>
<dbReference type="InterPro" id="IPR036427">
    <property type="entry name" value="Bromodomain-like_sf"/>
</dbReference>
<feature type="compositionally biased region" description="Polar residues" evidence="7">
    <location>
        <begin position="621"/>
        <end position="633"/>
    </location>
</feature>
<dbReference type="PROSITE" id="PS50827">
    <property type="entry name" value="DDT"/>
    <property type="match status" value="1"/>
</dbReference>
<dbReference type="SMART" id="SM00297">
    <property type="entry name" value="BROMO"/>
    <property type="match status" value="2"/>
</dbReference>
<dbReference type="PROSITE" id="PS00633">
    <property type="entry name" value="BROMODOMAIN_1"/>
    <property type="match status" value="1"/>
</dbReference>
<reference evidence="10" key="1">
    <citation type="submission" date="2019-03" db="EMBL/GenBank/DDBJ databases">
        <title>Long read genome sequence of the mycoparasitic Pythium oligandrum ATCC 38472 isolated from sugarbeet rhizosphere.</title>
        <authorList>
            <person name="Gaulin E."/>
        </authorList>
    </citation>
    <scope>NUCLEOTIDE SEQUENCE</scope>
    <source>
        <strain evidence="10">ATCC 38472_TT</strain>
    </source>
</reference>
<keyword evidence="11" id="KW-1185">Reference proteome</keyword>
<feature type="compositionally biased region" description="Low complexity" evidence="7">
    <location>
        <begin position="199"/>
        <end position="214"/>
    </location>
</feature>
<dbReference type="CDD" id="cd04369">
    <property type="entry name" value="Bromodomain"/>
    <property type="match status" value="1"/>
</dbReference>
<feature type="compositionally biased region" description="Basic residues" evidence="7">
    <location>
        <begin position="476"/>
        <end position="487"/>
    </location>
</feature>
<dbReference type="PRINTS" id="PR00503">
    <property type="entry name" value="BROMODOMAIN"/>
</dbReference>
<feature type="compositionally biased region" description="Low complexity" evidence="7">
    <location>
        <begin position="18"/>
        <end position="27"/>
    </location>
</feature>
<dbReference type="SUPFAM" id="SSF47370">
    <property type="entry name" value="Bromodomain"/>
    <property type="match status" value="2"/>
</dbReference>
<evidence type="ECO:0000259" key="9">
    <source>
        <dbReference type="PROSITE" id="PS50827"/>
    </source>
</evidence>
<gene>
    <name evidence="10" type="ORF">Poli38472_006161</name>
</gene>
<dbReference type="Pfam" id="PF12047">
    <property type="entry name" value="DNMT1-RFD"/>
    <property type="match status" value="1"/>
</dbReference>
<evidence type="ECO:0000256" key="7">
    <source>
        <dbReference type="SAM" id="MobiDB-lite"/>
    </source>
</evidence>
<keyword evidence="5" id="KW-0539">Nucleus</keyword>
<feature type="domain" description="DDT" evidence="9">
    <location>
        <begin position="920"/>
        <end position="986"/>
    </location>
</feature>
<feature type="compositionally biased region" description="Basic and acidic residues" evidence="7">
    <location>
        <begin position="584"/>
        <end position="595"/>
    </location>
</feature>
<dbReference type="GO" id="GO:0005634">
    <property type="term" value="C:nucleus"/>
    <property type="evidence" value="ECO:0007669"/>
    <property type="project" value="UniProtKB-SubCell"/>
</dbReference>
<feature type="compositionally biased region" description="Low complexity" evidence="7">
    <location>
        <begin position="572"/>
        <end position="583"/>
    </location>
</feature>
<dbReference type="OrthoDB" id="21449at2759"/>
<dbReference type="PROSITE" id="PS50014">
    <property type="entry name" value="BROMODOMAIN_2"/>
    <property type="match status" value="2"/>
</dbReference>
<feature type="compositionally biased region" description="Pro residues" evidence="7">
    <location>
        <begin position="131"/>
        <end position="158"/>
    </location>
</feature>
<evidence type="ECO:0000256" key="1">
    <source>
        <dbReference type="ARBA" id="ARBA00004123"/>
    </source>
</evidence>
<dbReference type="Gene3D" id="1.20.920.10">
    <property type="entry name" value="Bromodomain-like"/>
    <property type="match status" value="2"/>
</dbReference>
<feature type="compositionally biased region" description="Low complexity" evidence="7">
    <location>
        <begin position="536"/>
        <end position="565"/>
    </location>
</feature>
<feature type="compositionally biased region" description="Low complexity" evidence="7">
    <location>
        <begin position="282"/>
        <end position="307"/>
    </location>
</feature>
<dbReference type="Pfam" id="PF02791">
    <property type="entry name" value="DDT"/>
    <property type="match status" value="1"/>
</dbReference>
<feature type="domain" description="Bromo" evidence="8">
    <location>
        <begin position="1063"/>
        <end position="1138"/>
    </location>
</feature>
<feature type="domain" description="Bromo" evidence="8">
    <location>
        <begin position="1696"/>
        <end position="1758"/>
    </location>
</feature>
<dbReference type="Pfam" id="PF00439">
    <property type="entry name" value="Bromodomain"/>
    <property type="match status" value="2"/>
</dbReference>
<evidence type="ECO:0000259" key="8">
    <source>
        <dbReference type="PROSITE" id="PS50014"/>
    </source>
</evidence>
<evidence type="ECO:0000256" key="4">
    <source>
        <dbReference type="ARBA" id="ARBA00023163"/>
    </source>
</evidence>
<feature type="compositionally biased region" description="Low complexity" evidence="7">
    <location>
        <begin position="35"/>
        <end position="82"/>
    </location>
</feature>
<keyword evidence="4" id="KW-0804">Transcription</keyword>
<dbReference type="InterPro" id="IPR018501">
    <property type="entry name" value="DDT_dom"/>
</dbReference>
<evidence type="ECO:0000313" key="10">
    <source>
        <dbReference type="EMBL" id="TMW68693.1"/>
    </source>
</evidence>
<protein>
    <recommendedName>
        <fullName evidence="12">Bromo domain-containing protein</fullName>
    </recommendedName>
</protein>
<keyword evidence="2" id="KW-0805">Transcription regulation</keyword>
<comment type="caution">
    <text evidence="10">The sequence shown here is derived from an EMBL/GenBank/DDBJ whole genome shotgun (WGS) entry which is preliminary data.</text>
</comment>
<organism evidence="10 11">
    <name type="scientific">Pythium oligandrum</name>
    <name type="common">Mycoparasitic fungus</name>
    <dbReference type="NCBI Taxonomy" id="41045"/>
    <lineage>
        <taxon>Eukaryota</taxon>
        <taxon>Sar</taxon>
        <taxon>Stramenopiles</taxon>
        <taxon>Oomycota</taxon>
        <taxon>Peronosporomycetes</taxon>
        <taxon>Pythiales</taxon>
        <taxon>Pythiaceae</taxon>
        <taxon>Pythium</taxon>
    </lineage>
</organism>
<dbReference type="PANTHER" id="PTHR45915">
    <property type="entry name" value="TRANSCRIPTION INTERMEDIARY FACTOR"/>
    <property type="match status" value="1"/>
</dbReference>
<feature type="region of interest" description="Disordered" evidence="7">
    <location>
        <begin position="1794"/>
        <end position="1823"/>
    </location>
</feature>
<feature type="compositionally biased region" description="Low complexity" evidence="7">
    <location>
        <begin position="465"/>
        <end position="475"/>
    </location>
</feature>
<feature type="compositionally biased region" description="Basic residues" evidence="7">
    <location>
        <begin position="103"/>
        <end position="112"/>
    </location>
</feature>
<evidence type="ECO:0000313" key="11">
    <source>
        <dbReference type="Proteomes" id="UP000794436"/>
    </source>
</evidence>
<proteinExistence type="predicted"/>
<dbReference type="PANTHER" id="PTHR45915:SF2">
    <property type="entry name" value="TOUTATIS, ISOFORM E"/>
    <property type="match status" value="1"/>
</dbReference>
<dbReference type="EMBL" id="SPLM01000002">
    <property type="protein sequence ID" value="TMW68693.1"/>
    <property type="molecule type" value="Genomic_DNA"/>
</dbReference>
<evidence type="ECO:0000256" key="6">
    <source>
        <dbReference type="PROSITE-ProRule" id="PRU00035"/>
    </source>
</evidence>
<name>A0A8K1CUW3_PYTOL</name>
<keyword evidence="3 6" id="KW-0103">Bromodomain</keyword>